<dbReference type="GO" id="GO:0046872">
    <property type="term" value="F:metal ion binding"/>
    <property type="evidence" value="ECO:0007669"/>
    <property type="project" value="UniProtKB-KW"/>
</dbReference>
<evidence type="ECO:0000256" key="4">
    <source>
        <dbReference type="ARBA" id="ARBA00022842"/>
    </source>
</evidence>
<accession>A0ABD2PD85</accession>
<dbReference type="GO" id="GO:0016740">
    <property type="term" value="F:transferase activity"/>
    <property type="evidence" value="ECO:0007669"/>
    <property type="project" value="UniProtKB-KW"/>
</dbReference>
<dbReference type="Gene3D" id="1.10.600.10">
    <property type="entry name" value="Farnesyl Diphosphate Synthase"/>
    <property type="match status" value="1"/>
</dbReference>
<organism evidence="7 8">
    <name type="scientific">Cryptolaemus montrouzieri</name>
    <dbReference type="NCBI Taxonomy" id="559131"/>
    <lineage>
        <taxon>Eukaryota</taxon>
        <taxon>Metazoa</taxon>
        <taxon>Ecdysozoa</taxon>
        <taxon>Arthropoda</taxon>
        <taxon>Hexapoda</taxon>
        <taxon>Insecta</taxon>
        <taxon>Pterygota</taxon>
        <taxon>Neoptera</taxon>
        <taxon>Endopterygota</taxon>
        <taxon>Coleoptera</taxon>
        <taxon>Polyphaga</taxon>
        <taxon>Cucujiformia</taxon>
        <taxon>Coccinelloidea</taxon>
        <taxon>Coccinellidae</taxon>
        <taxon>Scymninae</taxon>
        <taxon>Scymnini</taxon>
        <taxon>Cryptolaemus</taxon>
    </lineage>
</organism>
<evidence type="ECO:0000256" key="6">
    <source>
        <dbReference type="RuleBase" id="RU004466"/>
    </source>
</evidence>
<dbReference type="GO" id="GO:0042811">
    <property type="term" value="P:pheromone biosynthetic process"/>
    <property type="evidence" value="ECO:0007669"/>
    <property type="project" value="UniProtKB-ARBA"/>
</dbReference>
<comment type="similarity">
    <text evidence="6">Belongs to the FPP/GGPP synthase family.</text>
</comment>
<gene>
    <name evidence="7" type="ORF">HHI36_003367</name>
</gene>
<evidence type="ECO:0000256" key="3">
    <source>
        <dbReference type="ARBA" id="ARBA00022723"/>
    </source>
</evidence>
<dbReference type="InterPro" id="IPR008949">
    <property type="entry name" value="Isoprenoid_synthase_dom_sf"/>
</dbReference>
<dbReference type="GO" id="GO:0006720">
    <property type="term" value="P:isoprenoid metabolic process"/>
    <property type="evidence" value="ECO:0007669"/>
    <property type="project" value="UniProtKB-ARBA"/>
</dbReference>
<evidence type="ECO:0000313" key="8">
    <source>
        <dbReference type="Proteomes" id="UP001516400"/>
    </source>
</evidence>
<proteinExistence type="inferred from homology"/>
<keyword evidence="8" id="KW-1185">Reference proteome</keyword>
<sequence>MIRNIKQKLVLNKNFFNIIRYTSNTKRKPIYHYQEPMILNEEEQKAYMKYFPRLWEDATHIEGFQDYPLVRKRLGRMIEHISPCGKHMKQHLLIYTYKSIEEHYKSFTPDRMEQIHQLAWCSELLNSQFLMLDDIMDDHHVRHGKITWFKMEGVDAINDTYLIQTALYQLIKKYFCKHPNYIKILENFMWQELAITMALESETKNFEDFTLERCYARGVSKFAYYSFGQVLSLATLLANKGLHMYEMGKKVCDYLGFLFTLRNDLLDHYAGELNGKPGLDIQGKEFTNLIAFALHKASPSQKRILEECYGHYDNEKVEKVKKLYEELGVLEECFALEKTYCDKILEELENMPDEFLRSLFEKYLYATTYGRFGVPIIQQNEEKYGHGDVRCIIQT</sequence>
<dbReference type="EMBL" id="JABFTP020000185">
    <property type="protein sequence ID" value="KAL3288922.1"/>
    <property type="molecule type" value="Genomic_DNA"/>
</dbReference>
<dbReference type="PANTHER" id="PTHR11525:SF0">
    <property type="entry name" value="FARNESYL PYROPHOSPHATE SYNTHASE"/>
    <property type="match status" value="1"/>
</dbReference>
<dbReference type="Pfam" id="PF00348">
    <property type="entry name" value="polyprenyl_synt"/>
    <property type="match status" value="1"/>
</dbReference>
<dbReference type="AlphaFoldDB" id="A0ABD2PD85"/>
<dbReference type="InterPro" id="IPR039702">
    <property type="entry name" value="FPS1-like"/>
</dbReference>
<keyword evidence="4" id="KW-0460">Magnesium</keyword>
<comment type="pathway">
    <text evidence="5">Pheromone biosynthesis.</text>
</comment>
<comment type="cofactor">
    <cofactor evidence="1">
        <name>Mg(2+)</name>
        <dbReference type="ChEBI" id="CHEBI:18420"/>
    </cofactor>
</comment>
<name>A0ABD2PD85_9CUCU</name>
<evidence type="ECO:0000313" key="7">
    <source>
        <dbReference type="EMBL" id="KAL3288922.1"/>
    </source>
</evidence>
<dbReference type="PANTHER" id="PTHR11525">
    <property type="entry name" value="FARNESYL-PYROPHOSPHATE SYNTHETASE"/>
    <property type="match status" value="1"/>
</dbReference>
<dbReference type="Proteomes" id="UP001516400">
    <property type="component" value="Unassembled WGS sequence"/>
</dbReference>
<keyword evidence="2 6" id="KW-0808">Transferase</keyword>
<keyword evidence="3" id="KW-0479">Metal-binding</keyword>
<evidence type="ECO:0000256" key="5">
    <source>
        <dbReference type="ARBA" id="ARBA00033740"/>
    </source>
</evidence>
<comment type="caution">
    <text evidence="7">The sequence shown here is derived from an EMBL/GenBank/DDBJ whole genome shotgun (WGS) entry which is preliminary data.</text>
</comment>
<evidence type="ECO:0000256" key="2">
    <source>
        <dbReference type="ARBA" id="ARBA00022679"/>
    </source>
</evidence>
<protein>
    <submittedName>
        <fullName evidence="7">Uncharacterized protein</fullName>
    </submittedName>
</protein>
<reference evidence="7 8" key="1">
    <citation type="journal article" date="2021" name="BMC Biol.">
        <title>Horizontally acquired antibacterial genes associated with adaptive radiation of ladybird beetles.</title>
        <authorList>
            <person name="Li H.S."/>
            <person name="Tang X.F."/>
            <person name="Huang Y.H."/>
            <person name="Xu Z.Y."/>
            <person name="Chen M.L."/>
            <person name="Du X.Y."/>
            <person name="Qiu B.Y."/>
            <person name="Chen P.T."/>
            <person name="Zhang W."/>
            <person name="Slipinski A."/>
            <person name="Escalona H.E."/>
            <person name="Waterhouse R.M."/>
            <person name="Zwick A."/>
            <person name="Pang H."/>
        </authorList>
    </citation>
    <scope>NUCLEOTIDE SEQUENCE [LARGE SCALE GENOMIC DNA]</scope>
    <source>
        <strain evidence="7">SYSU2018</strain>
    </source>
</reference>
<dbReference type="InterPro" id="IPR000092">
    <property type="entry name" value="Polyprenyl_synt"/>
</dbReference>
<evidence type="ECO:0000256" key="1">
    <source>
        <dbReference type="ARBA" id="ARBA00001946"/>
    </source>
</evidence>
<dbReference type="SUPFAM" id="SSF48576">
    <property type="entry name" value="Terpenoid synthases"/>
    <property type="match status" value="1"/>
</dbReference>